<dbReference type="Proteomes" id="UP000029577">
    <property type="component" value="Unassembled WGS sequence"/>
</dbReference>
<proteinExistence type="predicted"/>
<reference evidence="2" key="1">
    <citation type="submission" date="2014-12" db="EMBL/GenBank/DDBJ databases">
        <title>The draft genome of the Tatumella morbirosei type strain, LMG23360T isolated from pineapple rot.</title>
        <authorList>
            <person name="Smits T.H."/>
            <person name="Palmer M."/>
            <person name="Venter S.N."/>
            <person name="Duffy B."/>
            <person name="Steenkamp E.T."/>
            <person name="Chan W.Y."/>
            <person name="Coutinho T.A."/>
            <person name="Coetzee M.P."/>
            <person name="De Maayer P."/>
        </authorList>
    </citation>
    <scope>NUCLEOTIDE SEQUENCE [LARGE SCALE GENOMIC DNA]</scope>
    <source>
        <strain evidence="2">LMG 23360</strain>
    </source>
</reference>
<keyword evidence="1" id="KW-1133">Transmembrane helix</keyword>
<dbReference type="OrthoDB" id="6521020at2"/>
<dbReference type="RefSeq" id="WP_038017128.1">
    <property type="nucleotide sequence ID" value="NZ_JPKR02000001.1"/>
</dbReference>
<dbReference type="Pfam" id="PF06092">
    <property type="entry name" value="DUF943"/>
    <property type="match status" value="1"/>
</dbReference>
<accession>A0A095UQT4</accession>
<protein>
    <submittedName>
        <fullName evidence="2">Uncharacterized protein</fullName>
    </submittedName>
</protein>
<sequence length="153" mass="17755">MKIYKYKILSGLLLAYTLVSGFIIWLYVHPVEIIATHTEGIFSDVLLKNPPLTNRGMVRWWQDNRERLKQQYNLPQTDENGNYEMIFWDLAGGLKPEKIDDSICFPELKPPANCIDKNKRLWVSNSQNLGLTVVNSSGYYQVKEDGGLVRREY</sequence>
<name>A0A095UQT4_9GAMM</name>
<dbReference type="EMBL" id="JPKR02000001">
    <property type="protein sequence ID" value="KGD76713.1"/>
    <property type="molecule type" value="Genomic_DNA"/>
</dbReference>
<dbReference type="AlphaFoldDB" id="A0A095UQT4"/>
<keyword evidence="1" id="KW-0472">Membrane</keyword>
<evidence type="ECO:0000313" key="2">
    <source>
        <dbReference type="EMBL" id="KGD76713.1"/>
    </source>
</evidence>
<dbReference type="STRING" id="642227.HA49_04280"/>
<gene>
    <name evidence="2" type="ORF">HA49_04280</name>
</gene>
<keyword evidence="1" id="KW-0812">Transmembrane</keyword>
<organism evidence="2 3">
    <name type="scientific">Tatumella morbirosei</name>
    <dbReference type="NCBI Taxonomy" id="642227"/>
    <lineage>
        <taxon>Bacteria</taxon>
        <taxon>Pseudomonadati</taxon>
        <taxon>Pseudomonadota</taxon>
        <taxon>Gammaproteobacteria</taxon>
        <taxon>Enterobacterales</taxon>
        <taxon>Erwiniaceae</taxon>
        <taxon>Tatumella</taxon>
    </lineage>
</organism>
<feature type="transmembrane region" description="Helical" evidence="1">
    <location>
        <begin position="12"/>
        <end position="28"/>
    </location>
</feature>
<dbReference type="InterPro" id="IPR010351">
    <property type="entry name" value="DUF943"/>
</dbReference>
<evidence type="ECO:0000313" key="3">
    <source>
        <dbReference type="Proteomes" id="UP000029577"/>
    </source>
</evidence>
<evidence type="ECO:0000256" key="1">
    <source>
        <dbReference type="SAM" id="Phobius"/>
    </source>
</evidence>
<keyword evidence="3" id="KW-1185">Reference proteome</keyword>
<comment type="caution">
    <text evidence="2">The sequence shown here is derived from an EMBL/GenBank/DDBJ whole genome shotgun (WGS) entry which is preliminary data.</text>
</comment>